<protein>
    <submittedName>
        <fullName evidence="4">Acetyltransferase</fullName>
    </submittedName>
</protein>
<dbReference type="Gene3D" id="3.40.630.30">
    <property type="match status" value="1"/>
</dbReference>
<sequence length="175" mass="19165">MTDDIQVRRIGADEVDRRLERLADILIDCVAHGASVSFLPPLSRRRALVYWRGVADAVICNERVLLTAEDSTGQIVGTVQMVPAASENQLHSAQVVKVLVERSARRRGVGRRLLSSVSELARNQGKILLTLSTTTGSAAEPLYASEGWQRMGIIPGCVLASDGTYRSATFFYKHL</sequence>
<evidence type="ECO:0000313" key="5">
    <source>
        <dbReference type="Proteomes" id="UP000030377"/>
    </source>
</evidence>
<dbReference type="GO" id="GO:0016747">
    <property type="term" value="F:acyltransferase activity, transferring groups other than amino-acyl groups"/>
    <property type="evidence" value="ECO:0007669"/>
    <property type="project" value="InterPro"/>
</dbReference>
<dbReference type="PROSITE" id="PS51186">
    <property type="entry name" value="GNAT"/>
    <property type="match status" value="1"/>
</dbReference>
<comment type="caution">
    <text evidence="4">The sequence shown here is derived from an EMBL/GenBank/DDBJ whole genome shotgun (WGS) entry which is preliminary data.</text>
</comment>
<evidence type="ECO:0000256" key="1">
    <source>
        <dbReference type="ARBA" id="ARBA00022679"/>
    </source>
</evidence>
<proteinExistence type="predicted"/>
<feature type="domain" description="N-acetyltransferase" evidence="3">
    <location>
        <begin position="5"/>
        <end position="175"/>
    </location>
</feature>
<reference evidence="4 5" key="1">
    <citation type="submission" date="2014-09" db="EMBL/GenBank/DDBJ databases">
        <title>Draft genome of Bradyrhizobium japonicum Is-34.</title>
        <authorList>
            <person name="Tsurumaru H."/>
            <person name="Yamakawa T."/>
            <person name="Hashimoto S."/>
            <person name="Okizaki K."/>
            <person name="Kanesaki Y."/>
            <person name="Yoshikawa H."/>
            <person name="Yajima S."/>
        </authorList>
    </citation>
    <scope>NUCLEOTIDE SEQUENCE [LARGE SCALE GENOMIC DNA]</scope>
    <source>
        <strain evidence="4 5">Is-34</strain>
    </source>
</reference>
<keyword evidence="1 4" id="KW-0808">Transferase</keyword>
<dbReference type="RefSeq" id="WP_041959296.1">
    <property type="nucleotide sequence ID" value="NZ_JRPN01000026.1"/>
</dbReference>
<organism evidence="4 5">
    <name type="scientific">Bradyrhizobium japonicum</name>
    <dbReference type="NCBI Taxonomy" id="375"/>
    <lineage>
        <taxon>Bacteria</taxon>
        <taxon>Pseudomonadati</taxon>
        <taxon>Pseudomonadota</taxon>
        <taxon>Alphaproteobacteria</taxon>
        <taxon>Hyphomicrobiales</taxon>
        <taxon>Nitrobacteraceae</taxon>
        <taxon>Bradyrhizobium</taxon>
    </lineage>
</organism>
<dbReference type="Proteomes" id="UP000030377">
    <property type="component" value="Unassembled WGS sequence"/>
</dbReference>
<dbReference type="EMBL" id="JRPN01000026">
    <property type="protein sequence ID" value="KGT75238.1"/>
    <property type="molecule type" value="Genomic_DNA"/>
</dbReference>
<dbReference type="InterPro" id="IPR050832">
    <property type="entry name" value="Bact_Acetyltransf"/>
</dbReference>
<evidence type="ECO:0000256" key="2">
    <source>
        <dbReference type="ARBA" id="ARBA00023315"/>
    </source>
</evidence>
<dbReference type="SUPFAM" id="SSF55729">
    <property type="entry name" value="Acyl-CoA N-acyltransferases (Nat)"/>
    <property type="match status" value="1"/>
</dbReference>
<dbReference type="InterPro" id="IPR016181">
    <property type="entry name" value="Acyl_CoA_acyltransferase"/>
</dbReference>
<dbReference type="InterPro" id="IPR000182">
    <property type="entry name" value="GNAT_dom"/>
</dbReference>
<dbReference type="PANTHER" id="PTHR43877">
    <property type="entry name" value="AMINOALKYLPHOSPHONATE N-ACETYLTRANSFERASE-RELATED-RELATED"/>
    <property type="match status" value="1"/>
</dbReference>
<evidence type="ECO:0000259" key="3">
    <source>
        <dbReference type="PROSITE" id="PS51186"/>
    </source>
</evidence>
<gene>
    <name evidence="4" type="ORF">MA20_34940</name>
</gene>
<accession>A0A0A3YNH1</accession>
<name>A0A0A3YNH1_BRAJP</name>
<dbReference type="PANTHER" id="PTHR43877:SF1">
    <property type="entry name" value="ACETYLTRANSFERASE"/>
    <property type="match status" value="1"/>
</dbReference>
<dbReference type="AlphaFoldDB" id="A0A0A3YNH1"/>
<dbReference type="Pfam" id="PF13508">
    <property type="entry name" value="Acetyltransf_7"/>
    <property type="match status" value="1"/>
</dbReference>
<keyword evidence="2" id="KW-0012">Acyltransferase</keyword>
<evidence type="ECO:0000313" key="4">
    <source>
        <dbReference type="EMBL" id="KGT75238.1"/>
    </source>
</evidence>